<evidence type="ECO:0000313" key="3">
    <source>
        <dbReference type="EMBL" id="EDV26893.1"/>
    </source>
</evidence>
<dbReference type="OrthoDB" id="4506189at2759"/>
<dbReference type="RefSeq" id="XP_002110889.1">
    <property type="nucleotide sequence ID" value="XM_002110853.1"/>
</dbReference>
<feature type="repeat" description="ANK" evidence="1">
    <location>
        <begin position="258"/>
        <end position="290"/>
    </location>
</feature>
<dbReference type="SMART" id="SM00248">
    <property type="entry name" value="ANK"/>
    <property type="match status" value="5"/>
</dbReference>
<dbReference type="CTD" id="6752102"/>
<dbReference type="Gene3D" id="1.20.1280.50">
    <property type="match status" value="1"/>
</dbReference>
<dbReference type="Proteomes" id="UP000009022">
    <property type="component" value="Unassembled WGS sequence"/>
</dbReference>
<dbReference type="InterPro" id="IPR036047">
    <property type="entry name" value="F-box-like_dom_sf"/>
</dbReference>
<dbReference type="EMBL" id="DS985243">
    <property type="protein sequence ID" value="EDV26893.1"/>
    <property type="molecule type" value="Genomic_DNA"/>
</dbReference>
<dbReference type="InParanoid" id="B3RRL5"/>
<dbReference type="InterPro" id="IPR001810">
    <property type="entry name" value="F-box_dom"/>
</dbReference>
<dbReference type="AlphaFoldDB" id="B3RRL5"/>
<accession>B3RRL5</accession>
<feature type="repeat" description="ANK" evidence="1">
    <location>
        <begin position="504"/>
        <end position="536"/>
    </location>
</feature>
<dbReference type="PROSITE" id="PS50088">
    <property type="entry name" value="ANK_REPEAT"/>
    <property type="match status" value="2"/>
</dbReference>
<feature type="domain" description="F-box" evidence="2">
    <location>
        <begin position="1"/>
        <end position="44"/>
    </location>
</feature>
<keyword evidence="1" id="KW-0040">ANK repeat</keyword>
<dbReference type="SUPFAM" id="SSF48403">
    <property type="entry name" value="Ankyrin repeat"/>
    <property type="match status" value="1"/>
</dbReference>
<dbReference type="GO" id="GO:0031146">
    <property type="term" value="P:SCF-dependent proteasomal ubiquitin-dependent protein catabolic process"/>
    <property type="evidence" value="ECO:0000318"/>
    <property type="project" value="GO_Central"/>
</dbReference>
<dbReference type="GO" id="GO:0019005">
    <property type="term" value="C:SCF ubiquitin ligase complex"/>
    <property type="evidence" value="ECO:0000318"/>
    <property type="project" value="GO_Central"/>
</dbReference>
<dbReference type="HOGENOM" id="CLU_490339_0_0_1"/>
<dbReference type="GeneID" id="6752102"/>
<sequence>MELLPEEILAQIFGFLPGYKLPILKLVCKTFRDVIDHNEVWSYVINHELTANPMLLKGDSYQTYYQRAFLGPNRTAKRYCIESHSALSTLEERVGWLADLGYKFFAINLQLADHQDVPDHRRMLDFAAKFGYEVLGRKLIQILNNHKDDSLEYDKCWLSPFETALHSNRFHFVEMLLHNPGPLQNPWILESVESVPTSTFSSHVNVLISSGEDGRQLLLQYLLQFKMPTLHRAVITRDMEKIQNAIKSGAKINECDKYDMSPLSYATMLGYREIIEVLINYGAKIREDINNSFVIAMREENLEIFQTLVRRDTSERSLLYAICRAVNEGKQTHLDLINEYGPENIGECVRKNIVSIMKYRLDAELPLLKPLYATKLSFTKQQLTTIVRLIPHMFNFKSIKYDYYDYSSFIVLVNYMSNNPTFPMSIAERLPCYQFITFFLELLKDKELQECCKILFYFVIDNRSYKLFKPDLQAVYDCITIIYLQTLLKACNNEIDVNEPSLTNNQTPLHVAAKNGQLDIIKLLLDNGAERDLADGSEKTAAELTTDYRCKELLAA</sequence>
<dbReference type="Pfam" id="PF12796">
    <property type="entry name" value="Ank_2"/>
    <property type="match status" value="1"/>
</dbReference>
<proteinExistence type="predicted"/>
<dbReference type="STRING" id="10228.B3RRL5"/>
<dbReference type="SUPFAM" id="SSF81383">
    <property type="entry name" value="F-box domain"/>
    <property type="match status" value="1"/>
</dbReference>
<dbReference type="PANTHER" id="PTHR14381:SF1">
    <property type="entry name" value="F-BOX_WD REPEAT-CONTAINING PROTEIN 4"/>
    <property type="match status" value="1"/>
</dbReference>
<dbReference type="KEGG" id="tad:TRIADDRAFT_54285"/>
<dbReference type="PROSITE" id="PS50181">
    <property type="entry name" value="FBOX"/>
    <property type="match status" value="1"/>
</dbReference>
<dbReference type="InterPro" id="IPR002110">
    <property type="entry name" value="Ankyrin_rpt"/>
</dbReference>
<dbReference type="PANTHER" id="PTHR14381">
    <property type="entry name" value="DACTYLIN"/>
    <property type="match status" value="1"/>
</dbReference>
<name>B3RRL5_TRIAD</name>
<dbReference type="Pfam" id="PF12937">
    <property type="entry name" value="F-box-like"/>
    <property type="match status" value="1"/>
</dbReference>
<dbReference type="PROSITE" id="PS50297">
    <property type="entry name" value="ANK_REP_REGION"/>
    <property type="match status" value="2"/>
</dbReference>
<protein>
    <recommendedName>
        <fullName evidence="2">F-box domain-containing protein</fullName>
    </recommendedName>
</protein>
<keyword evidence="4" id="KW-1185">Reference proteome</keyword>
<dbReference type="SMART" id="SM00256">
    <property type="entry name" value="FBOX"/>
    <property type="match status" value="1"/>
</dbReference>
<dbReference type="InterPro" id="IPR052301">
    <property type="entry name" value="SCF_F-box/WD-repeat"/>
</dbReference>
<dbReference type="InterPro" id="IPR036770">
    <property type="entry name" value="Ankyrin_rpt-contain_sf"/>
</dbReference>
<evidence type="ECO:0000256" key="1">
    <source>
        <dbReference type="PROSITE-ProRule" id="PRU00023"/>
    </source>
</evidence>
<dbReference type="Gene3D" id="1.25.40.20">
    <property type="entry name" value="Ankyrin repeat-containing domain"/>
    <property type="match status" value="2"/>
</dbReference>
<dbReference type="PhylomeDB" id="B3RRL5"/>
<organism evidence="3 4">
    <name type="scientific">Trichoplax adhaerens</name>
    <name type="common">Trichoplax reptans</name>
    <dbReference type="NCBI Taxonomy" id="10228"/>
    <lineage>
        <taxon>Eukaryota</taxon>
        <taxon>Metazoa</taxon>
        <taxon>Placozoa</taxon>
        <taxon>Uniplacotomia</taxon>
        <taxon>Trichoplacea</taxon>
        <taxon>Trichoplacidae</taxon>
        <taxon>Trichoplax</taxon>
    </lineage>
</organism>
<evidence type="ECO:0000313" key="4">
    <source>
        <dbReference type="Proteomes" id="UP000009022"/>
    </source>
</evidence>
<reference evidence="3 4" key="1">
    <citation type="journal article" date="2008" name="Nature">
        <title>The Trichoplax genome and the nature of placozoans.</title>
        <authorList>
            <person name="Srivastava M."/>
            <person name="Begovic E."/>
            <person name="Chapman J."/>
            <person name="Putnam N.H."/>
            <person name="Hellsten U."/>
            <person name="Kawashima T."/>
            <person name="Kuo A."/>
            <person name="Mitros T."/>
            <person name="Salamov A."/>
            <person name="Carpenter M.L."/>
            <person name="Signorovitch A.Y."/>
            <person name="Moreno M.A."/>
            <person name="Kamm K."/>
            <person name="Grimwood J."/>
            <person name="Schmutz J."/>
            <person name="Shapiro H."/>
            <person name="Grigoriev I.V."/>
            <person name="Buss L.W."/>
            <person name="Schierwater B."/>
            <person name="Dellaporta S.L."/>
            <person name="Rokhsar D.S."/>
        </authorList>
    </citation>
    <scope>NUCLEOTIDE SEQUENCE [LARGE SCALE GENOMIC DNA]</scope>
    <source>
        <strain evidence="3 4">Grell-BS-1999</strain>
    </source>
</reference>
<dbReference type="Pfam" id="PF00023">
    <property type="entry name" value="Ank"/>
    <property type="match status" value="1"/>
</dbReference>
<evidence type="ECO:0000259" key="2">
    <source>
        <dbReference type="PROSITE" id="PS50181"/>
    </source>
</evidence>
<gene>
    <name evidence="3" type="ORF">TRIADDRAFT_54285</name>
</gene>